<evidence type="ECO:0000256" key="1">
    <source>
        <dbReference type="SAM" id="MobiDB-lite"/>
    </source>
</evidence>
<dbReference type="Proteomes" id="UP000045706">
    <property type="component" value="Unassembled WGS sequence"/>
</dbReference>
<proteinExistence type="predicted"/>
<accession>A0A0G4L9I6</accession>
<organism evidence="2 3">
    <name type="scientific">Verticillium longisporum</name>
    <name type="common">Verticillium dahliae var. longisporum</name>
    <dbReference type="NCBI Taxonomy" id="100787"/>
    <lineage>
        <taxon>Eukaryota</taxon>
        <taxon>Fungi</taxon>
        <taxon>Dikarya</taxon>
        <taxon>Ascomycota</taxon>
        <taxon>Pezizomycotina</taxon>
        <taxon>Sordariomycetes</taxon>
        <taxon>Hypocreomycetidae</taxon>
        <taxon>Glomerellales</taxon>
        <taxon>Plectosphaerellaceae</taxon>
        <taxon>Verticillium</taxon>
    </lineage>
</organism>
<dbReference type="AlphaFoldDB" id="A0A0G4L9I6"/>
<evidence type="ECO:0000313" key="2">
    <source>
        <dbReference type="EMBL" id="CRK18355.1"/>
    </source>
</evidence>
<name>A0A0G4L9I6_VERLO</name>
<feature type="compositionally biased region" description="Polar residues" evidence="1">
    <location>
        <begin position="35"/>
        <end position="53"/>
    </location>
</feature>
<sequence length="399" mass="45068">MSQRTLFRDLQCRNNFVCQSCLSTLAKPVPVTWQTRQNSSQAAQRHRIQTQGRRNPRASAGTPTQNSFSLPIGNNGQAGHSGGAAAAALLRQLLNKEKEATMRFFDKDEKGAITELPNDDAFSDALNGKGELEKEFKLDLASDMRQLLGALKQDGSLKKLGIDDPDAVAKDLEAQLGNLDNPEGLGERFDEYIKELEDKLEAQGLRMDRLTNMDDDDFENDFEFLDQPIAKPKTRRPVPQIPTEMWTYNQRRRLSRLNAILERVDKQLRLREAITAKTVQSDNLGLVVAMRALRGVFGYVPPEVLGLEMVIGTTNLAWDTATARQKLRLAKRKIDKWVEGRQKQLGRPVRTLDEMTPEERGQEMMEYLESEYLPAARNVEADLADVAREMGVYDIVKNH</sequence>
<reference evidence="3" key="1">
    <citation type="submission" date="2015-05" db="EMBL/GenBank/DDBJ databases">
        <authorList>
            <person name="Fogelqvist Johan"/>
        </authorList>
    </citation>
    <scope>NUCLEOTIDE SEQUENCE [LARGE SCALE GENOMIC DNA]</scope>
</reference>
<gene>
    <name evidence="2" type="ORF">BN1723_002494</name>
</gene>
<evidence type="ECO:0000313" key="3">
    <source>
        <dbReference type="Proteomes" id="UP000045706"/>
    </source>
</evidence>
<feature type="region of interest" description="Disordered" evidence="1">
    <location>
        <begin position="35"/>
        <end position="81"/>
    </location>
</feature>
<protein>
    <submittedName>
        <fullName evidence="2">Uncharacterized protein</fullName>
    </submittedName>
</protein>
<dbReference type="EMBL" id="CVQI01008890">
    <property type="protein sequence ID" value="CRK18355.1"/>
    <property type="molecule type" value="Genomic_DNA"/>
</dbReference>